<evidence type="ECO:0000313" key="1">
    <source>
        <dbReference type="EMBL" id="RKH56799.1"/>
    </source>
</evidence>
<protein>
    <submittedName>
        <fullName evidence="1">Uncharacterized protein</fullName>
    </submittedName>
</protein>
<comment type="caution">
    <text evidence="1">The sequence shown here is derived from an EMBL/GenBank/DDBJ whole genome shotgun (WGS) entry which is preliminary data.</text>
</comment>
<organism evidence="1 2">
    <name type="scientific">Corallococcus llansteffanensis</name>
    <dbReference type="NCBI Taxonomy" id="2316731"/>
    <lineage>
        <taxon>Bacteria</taxon>
        <taxon>Pseudomonadati</taxon>
        <taxon>Myxococcota</taxon>
        <taxon>Myxococcia</taxon>
        <taxon>Myxococcales</taxon>
        <taxon>Cystobacterineae</taxon>
        <taxon>Myxococcaceae</taxon>
        <taxon>Corallococcus</taxon>
    </lineage>
</organism>
<dbReference type="AlphaFoldDB" id="A0A3A8PL31"/>
<keyword evidence="2" id="KW-1185">Reference proteome</keyword>
<gene>
    <name evidence="1" type="ORF">D7V93_19580</name>
</gene>
<dbReference type="InterPro" id="IPR032871">
    <property type="entry name" value="AHH_dom_containing"/>
</dbReference>
<dbReference type="Proteomes" id="UP000272888">
    <property type="component" value="Unassembled WGS sequence"/>
</dbReference>
<reference evidence="2" key="1">
    <citation type="submission" date="2018-09" db="EMBL/GenBank/DDBJ databases">
        <authorList>
            <person name="Livingstone P.G."/>
            <person name="Whitworth D.E."/>
        </authorList>
    </citation>
    <scope>NUCLEOTIDE SEQUENCE [LARGE SCALE GENOMIC DNA]</scope>
    <source>
        <strain evidence="2">CA051B</strain>
    </source>
</reference>
<name>A0A3A8PL31_9BACT</name>
<dbReference type="RefSeq" id="WP_120644865.1">
    <property type="nucleotide sequence ID" value="NZ_RAWB01000198.1"/>
</dbReference>
<proteinExistence type="predicted"/>
<dbReference type="Pfam" id="PF14412">
    <property type="entry name" value="AHH"/>
    <property type="match status" value="1"/>
</dbReference>
<dbReference type="EMBL" id="RAWB01000198">
    <property type="protein sequence ID" value="RKH56799.1"/>
    <property type="molecule type" value="Genomic_DNA"/>
</dbReference>
<sequence>MPELGEGVLAALNHHSEHSEDTCAFCTASKEPTEENNVLTDSFDEDANELPGLDMEGMAFRNCAGKLGAALVSAGLSQLEGKVQLDGIEGELPVQSAAHHLIPGNAALKRSKLMPYLHSEGMAVGNIGYDVNGEENGAWLAGNYALRGQSGLAKWGPGGAGFLAMYGKDPKEYAFAAIEALRCQFHDAHEDYSDFVLNELNLLAKKLEKTQSLWCPEAQQKPDEDPKKRQMKMLVLRLNTLSRRLKRFVTHPGPAWRENLVTSRFSLAYIRERTLRPRNS</sequence>
<accession>A0A3A8PL31</accession>
<evidence type="ECO:0000313" key="2">
    <source>
        <dbReference type="Proteomes" id="UP000272888"/>
    </source>
</evidence>